<dbReference type="InterPro" id="IPR005248">
    <property type="entry name" value="NadD/NMNAT"/>
</dbReference>
<dbReference type="HAMAP" id="MF_00244">
    <property type="entry name" value="NaMN_adenylyltr"/>
    <property type="match status" value="1"/>
</dbReference>
<evidence type="ECO:0000256" key="10">
    <source>
        <dbReference type="HAMAP-Rule" id="MF_00244"/>
    </source>
</evidence>
<gene>
    <name evidence="10 12" type="primary">nadD</name>
    <name evidence="12" type="ORF">CBF30_03205</name>
</gene>
<dbReference type="GO" id="GO:0004515">
    <property type="term" value="F:nicotinate-nucleotide adenylyltransferase activity"/>
    <property type="evidence" value="ECO:0007669"/>
    <property type="project" value="UniProtKB-UniRule"/>
</dbReference>
<comment type="function">
    <text evidence="1 10">Catalyzes the reversible adenylation of nicotinate mononucleotide (NaMN) to nicotinic acid adenine dinucleotide (NaAD).</text>
</comment>
<evidence type="ECO:0000256" key="7">
    <source>
        <dbReference type="ARBA" id="ARBA00022840"/>
    </source>
</evidence>
<keyword evidence="6 10" id="KW-0547">Nucleotide-binding</keyword>
<dbReference type="UniPathway" id="UPA00253">
    <property type="reaction ID" value="UER00332"/>
</dbReference>
<comment type="similarity">
    <text evidence="10">Belongs to the NadD family.</text>
</comment>
<reference evidence="12 13" key="1">
    <citation type="submission" date="2017-05" db="EMBL/GenBank/DDBJ databases">
        <title>Vagococcus spp. assemblies.</title>
        <authorList>
            <person name="Gulvik C.A."/>
        </authorList>
    </citation>
    <scope>NUCLEOTIDE SEQUENCE [LARGE SCALE GENOMIC DNA]</scope>
    <source>
        <strain evidence="12 13">DSM 24756</strain>
    </source>
</reference>
<comment type="pathway">
    <text evidence="2 10">Cofactor biosynthesis; NAD(+) biosynthesis; deamido-NAD(+) from nicotinate D-ribonucleotide: step 1/1.</text>
</comment>
<evidence type="ECO:0000259" key="11">
    <source>
        <dbReference type="Pfam" id="PF01467"/>
    </source>
</evidence>
<dbReference type="InterPro" id="IPR014729">
    <property type="entry name" value="Rossmann-like_a/b/a_fold"/>
</dbReference>
<dbReference type="SUPFAM" id="SSF52374">
    <property type="entry name" value="Nucleotidylyl transferase"/>
    <property type="match status" value="1"/>
</dbReference>
<dbReference type="NCBIfam" id="NF000840">
    <property type="entry name" value="PRK00071.1-3"/>
    <property type="match status" value="1"/>
</dbReference>
<evidence type="ECO:0000256" key="3">
    <source>
        <dbReference type="ARBA" id="ARBA00022642"/>
    </source>
</evidence>
<evidence type="ECO:0000256" key="8">
    <source>
        <dbReference type="ARBA" id="ARBA00023027"/>
    </source>
</evidence>
<evidence type="ECO:0000256" key="5">
    <source>
        <dbReference type="ARBA" id="ARBA00022695"/>
    </source>
</evidence>
<dbReference type="OrthoDB" id="5295945at2"/>
<feature type="domain" description="Cytidyltransferase-like" evidence="11">
    <location>
        <begin position="29"/>
        <end position="185"/>
    </location>
</feature>
<comment type="caution">
    <text evidence="12">The sequence shown here is derived from an EMBL/GenBank/DDBJ whole genome shotgun (WGS) entry which is preliminary data.</text>
</comment>
<dbReference type="InterPro" id="IPR004821">
    <property type="entry name" value="Cyt_trans-like"/>
</dbReference>
<protein>
    <recommendedName>
        <fullName evidence="10">Probable nicotinate-nucleotide adenylyltransferase</fullName>
        <ecNumber evidence="10">2.7.7.18</ecNumber>
    </recommendedName>
    <alternativeName>
        <fullName evidence="10">Deamido-NAD(+) diphosphorylase</fullName>
    </alternativeName>
    <alternativeName>
        <fullName evidence="10">Deamido-NAD(+) pyrophosphorylase</fullName>
    </alternativeName>
    <alternativeName>
        <fullName evidence="10">Nicotinate mononucleotide adenylyltransferase</fullName>
        <shortName evidence="10">NaMN adenylyltransferase</shortName>
    </alternativeName>
</protein>
<evidence type="ECO:0000313" key="12">
    <source>
        <dbReference type="EMBL" id="RSU08263.1"/>
    </source>
</evidence>
<keyword evidence="3 10" id="KW-0662">Pyridine nucleotide biosynthesis</keyword>
<keyword evidence="5 10" id="KW-0548">Nucleotidyltransferase</keyword>
<dbReference type="EMBL" id="NGJZ01000001">
    <property type="protein sequence ID" value="RSU08263.1"/>
    <property type="molecule type" value="Genomic_DNA"/>
</dbReference>
<evidence type="ECO:0000256" key="6">
    <source>
        <dbReference type="ARBA" id="ARBA00022741"/>
    </source>
</evidence>
<dbReference type="Proteomes" id="UP000288669">
    <property type="component" value="Unassembled WGS sequence"/>
</dbReference>
<dbReference type="GO" id="GO:0005524">
    <property type="term" value="F:ATP binding"/>
    <property type="evidence" value="ECO:0007669"/>
    <property type="project" value="UniProtKB-KW"/>
</dbReference>
<dbReference type="Gene3D" id="3.40.50.620">
    <property type="entry name" value="HUPs"/>
    <property type="match status" value="1"/>
</dbReference>
<evidence type="ECO:0000256" key="4">
    <source>
        <dbReference type="ARBA" id="ARBA00022679"/>
    </source>
</evidence>
<dbReference type="GO" id="GO:0009435">
    <property type="term" value="P:NAD+ biosynthetic process"/>
    <property type="evidence" value="ECO:0007669"/>
    <property type="project" value="UniProtKB-UniRule"/>
</dbReference>
<keyword evidence="8 10" id="KW-0520">NAD</keyword>
<dbReference type="PANTHER" id="PTHR39321">
    <property type="entry name" value="NICOTINATE-NUCLEOTIDE ADENYLYLTRANSFERASE-RELATED"/>
    <property type="match status" value="1"/>
</dbReference>
<dbReference type="CDD" id="cd02165">
    <property type="entry name" value="NMNAT"/>
    <property type="match status" value="1"/>
</dbReference>
<keyword evidence="13" id="KW-1185">Reference proteome</keyword>
<accession>A0A430AJS3</accession>
<organism evidence="12 13">
    <name type="scientific">Vagococcus entomophilus</name>
    <dbReference type="NCBI Taxonomy" id="1160095"/>
    <lineage>
        <taxon>Bacteria</taxon>
        <taxon>Bacillati</taxon>
        <taxon>Bacillota</taxon>
        <taxon>Bacilli</taxon>
        <taxon>Lactobacillales</taxon>
        <taxon>Enterococcaceae</taxon>
        <taxon>Vagococcus</taxon>
    </lineage>
</organism>
<dbReference type="EC" id="2.7.7.18" evidence="10"/>
<comment type="catalytic activity">
    <reaction evidence="9 10">
        <text>nicotinate beta-D-ribonucleotide + ATP + H(+) = deamido-NAD(+) + diphosphate</text>
        <dbReference type="Rhea" id="RHEA:22860"/>
        <dbReference type="ChEBI" id="CHEBI:15378"/>
        <dbReference type="ChEBI" id="CHEBI:30616"/>
        <dbReference type="ChEBI" id="CHEBI:33019"/>
        <dbReference type="ChEBI" id="CHEBI:57502"/>
        <dbReference type="ChEBI" id="CHEBI:58437"/>
        <dbReference type="EC" id="2.7.7.18"/>
    </reaction>
</comment>
<sequence length="214" mass="24855">MSRQATPVNYLTATKSLPQKERNRKQVGILGGNFNPVHQTHLVIADQVFHQLGLDAVYLMPSYESPHVDPKKTIDATHRLNMLELATHNNPHLSIEKEEIMRGGKSYTYETMKRLVEKNPDVDYYFIIGGDMVEYLPTWYKIDQLMHLIQFVGIRRPQYPQTSDYPIIWVDVPLMDISSTFIREKIQAGCAVRYLLPDSVVQYIAEKRLYLDEQ</sequence>
<evidence type="ECO:0000256" key="1">
    <source>
        <dbReference type="ARBA" id="ARBA00002324"/>
    </source>
</evidence>
<name>A0A430AJS3_9ENTE</name>
<dbReference type="AlphaFoldDB" id="A0A430AJS3"/>
<evidence type="ECO:0000256" key="9">
    <source>
        <dbReference type="ARBA" id="ARBA00048721"/>
    </source>
</evidence>
<proteinExistence type="inferred from homology"/>
<dbReference type="NCBIfam" id="NF000841">
    <property type="entry name" value="PRK00071.1-4"/>
    <property type="match status" value="1"/>
</dbReference>
<keyword evidence="7 10" id="KW-0067">ATP-binding</keyword>
<keyword evidence="4 10" id="KW-0808">Transferase</keyword>
<dbReference type="PANTHER" id="PTHR39321:SF3">
    <property type="entry name" value="PHOSPHOPANTETHEINE ADENYLYLTRANSFERASE"/>
    <property type="match status" value="1"/>
</dbReference>
<dbReference type="NCBIfam" id="TIGR00482">
    <property type="entry name" value="nicotinate (nicotinamide) nucleotide adenylyltransferase"/>
    <property type="match status" value="1"/>
</dbReference>
<evidence type="ECO:0000313" key="13">
    <source>
        <dbReference type="Proteomes" id="UP000288669"/>
    </source>
</evidence>
<dbReference type="Pfam" id="PF01467">
    <property type="entry name" value="CTP_transf_like"/>
    <property type="match status" value="1"/>
</dbReference>
<evidence type="ECO:0000256" key="2">
    <source>
        <dbReference type="ARBA" id="ARBA00005019"/>
    </source>
</evidence>
<dbReference type="RefSeq" id="WP_126822697.1">
    <property type="nucleotide sequence ID" value="NZ_JBHLWU010000001.1"/>
</dbReference>